<dbReference type="Proteomes" id="UP001199054">
    <property type="component" value="Unassembled WGS sequence"/>
</dbReference>
<protein>
    <submittedName>
        <fullName evidence="2">Uncharacterized protein</fullName>
    </submittedName>
</protein>
<dbReference type="RefSeq" id="WP_226725846.1">
    <property type="nucleotide sequence ID" value="NZ_JAJAUY010000015.1"/>
</dbReference>
<gene>
    <name evidence="2" type="ORF">LG632_06450</name>
</gene>
<name>A0ABS8B355_9ACTN</name>
<keyword evidence="3" id="KW-1185">Reference proteome</keyword>
<evidence type="ECO:0000313" key="2">
    <source>
        <dbReference type="EMBL" id="MCB5179026.1"/>
    </source>
</evidence>
<keyword evidence="1" id="KW-1133">Transmembrane helix</keyword>
<evidence type="ECO:0000256" key="1">
    <source>
        <dbReference type="SAM" id="Phobius"/>
    </source>
</evidence>
<accession>A0ABS8B355</accession>
<feature type="transmembrane region" description="Helical" evidence="1">
    <location>
        <begin position="57"/>
        <end position="78"/>
    </location>
</feature>
<reference evidence="2 3" key="1">
    <citation type="submission" date="2021-10" db="EMBL/GenBank/DDBJ databases">
        <title>Streptomyces sp. strain SMC 277, a novel streptomycete isolated from soil.</title>
        <authorList>
            <person name="Chanama M."/>
        </authorList>
    </citation>
    <scope>NUCLEOTIDE SEQUENCE [LARGE SCALE GENOMIC DNA]</scope>
    <source>
        <strain evidence="2 3">SMC 277</strain>
    </source>
</reference>
<feature type="transmembrane region" description="Helical" evidence="1">
    <location>
        <begin position="28"/>
        <end position="45"/>
    </location>
</feature>
<dbReference type="EMBL" id="JAJAUY010000015">
    <property type="protein sequence ID" value="MCB5179026.1"/>
    <property type="molecule type" value="Genomic_DNA"/>
</dbReference>
<comment type="caution">
    <text evidence="2">The sequence shown here is derived from an EMBL/GenBank/DDBJ whole genome shotgun (WGS) entry which is preliminary data.</text>
</comment>
<organism evidence="2 3">
    <name type="scientific">Streptomyces antimicrobicus</name>
    <dbReference type="NCBI Taxonomy" id="2883108"/>
    <lineage>
        <taxon>Bacteria</taxon>
        <taxon>Bacillati</taxon>
        <taxon>Actinomycetota</taxon>
        <taxon>Actinomycetes</taxon>
        <taxon>Kitasatosporales</taxon>
        <taxon>Streptomycetaceae</taxon>
        <taxon>Streptomyces</taxon>
    </lineage>
</organism>
<keyword evidence="1" id="KW-0472">Membrane</keyword>
<proteinExistence type="predicted"/>
<sequence length="79" mass="8161">MATRGQLLALALLLAGVAVLAKWHEGPAFWGGAVLGIAGVGGYFVQFDTPRGAAQWLLAAFGFCVMAVFALQVLIGLLS</sequence>
<evidence type="ECO:0000313" key="3">
    <source>
        <dbReference type="Proteomes" id="UP001199054"/>
    </source>
</evidence>
<keyword evidence="1" id="KW-0812">Transmembrane</keyword>